<gene>
    <name evidence="3" type="ORF">DFR51_0121</name>
    <name evidence="2" type="ORF">SmB9_11560</name>
</gene>
<dbReference type="RefSeq" id="WP_121047119.1">
    <property type="nucleotide sequence ID" value="NZ_AP018711.1"/>
</dbReference>
<dbReference type="KEGG" id="smic:SmB9_11560"/>
<evidence type="ECO:0000313" key="4">
    <source>
        <dbReference type="Proteomes" id="UP000275727"/>
    </source>
</evidence>
<dbReference type="Proteomes" id="UP000276029">
    <property type="component" value="Unassembled WGS sequence"/>
</dbReference>
<sequence length="158" mass="17652">MGTILVELVRTLGALEAIRLLFREYEASLDVDLSYQDFEAELAGLPGKYAPPGGELLLAATADRHPLACAALRAMPWDGACEMKRLFVRPEARGTGVGRALLDRLIETARLRGYRELWLDTVPTMHAAQQLYRRHGFTQAEAYYETPVAGTVFMRLEL</sequence>
<dbReference type="EMBL" id="AP018711">
    <property type="protein sequence ID" value="BBE33498.1"/>
    <property type="molecule type" value="Genomic_DNA"/>
</dbReference>
<dbReference type="Proteomes" id="UP000275727">
    <property type="component" value="Chromosome"/>
</dbReference>
<dbReference type="InterPro" id="IPR000182">
    <property type="entry name" value="GNAT_dom"/>
</dbReference>
<dbReference type="InterPro" id="IPR052777">
    <property type="entry name" value="Acetyltransferase_Enz"/>
</dbReference>
<accession>A0AAD1D506</accession>
<dbReference type="EMBL" id="RBWX01000007">
    <property type="protein sequence ID" value="RKS90584.1"/>
    <property type="molecule type" value="Genomic_DNA"/>
</dbReference>
<reference evidence="2 4" key="1">
    <citation type="submission" date="2018-06" db="EMBL/GenBank/DDBJ databases">
        <title>Complete Genome Sequence of the Microcystin-Degrading Bacterium Sphingosinicella microcystinivorans Strain B-9.</title>
        <authorList>
            <person name="Jin H."/>
            <person name="Nishizawa T."/>
            <person name="Guo Y."/>
            <person name="Nishizawa A."/>
            <person name="Park H."/>
            <person name="Kato H."/>
            <person name="Tsuji K."/>
            <person name="Harada K."/>
        </authorList>
    </citation>
    <scope>NUCLEOTIDE SEQUENCE [LARGE SCALE GENOMIC DNA]</scope>
    <source>
        <strain evidence="2 4">B9</strain>
    </source>
</reference>
<evidence type="ECO:0000259" key="1">
    <source>
        <dbReference type="PROSITE" id="PS51186"/>
    </source>
</evidence>
<evidence type="ECO:0000313" key="3">
    <source>
        <dbReference type="EMBL" id="RKS90584.1"/>
    </source>
</evidence>
<proteinExistence type="predicted"/>
<dbReference type="InterPro" id="IPR016181">
    <property type="entry name" value="Acyl_CoA_acyltransferase"/>
</dbReference>
<dbReference type="CDD" id="cd04301">
    <property type="entry name" value="NAT_SF"/>
    <property type="match status" value="1"/>
</dbReference>
<evidence type="ECO:0000313" key="2">
    <source>
        <dbReference type="EMBL" id="BBE33498.1"/>
    </source>
</evidence>
<name>A0AAD1D506_SPHMI</name>
<reference evidence="3 5" key="2">
    <citation type="submission" date="2018-10" db="EMBL/GenBank/DDBJ databases">
        <title>Genomic Encyclopedia of Type Strains, Phase IV (KMG-IV): sequencing the most valuable type-strain genomes for metagenomic binning, comparative biology and taxonomic classification.</title>
        <authorList>
            <person name="Goeker M."/>
        </authorList>
    </citation>
    <scope>NUCLEOTIDE SEQUENCE [LARGE SCALE GENOMIC DNA]</scope>
    <source>
        <strain evidence="3 5">DSM 19791</strain>
    </source>
</reference>
<dbReference type="PANTHER" id="PTHR43305">
    <property type="entry name" value="FAMILY N-ACETYLTRANSFERASE, PUTATIVE (AFU_ORTHOLOGUE AFUA_2G01380)-RELATED"/>
    <property type="match status" value="1"/>
</dbReference>
<dbReference type="PROSITE" id="PS51186">
    <property type="entry name" value="GNAT"/>
    <property type="match status" value="1"/>
</dbReference>
<keyword evidence="5" id="KW-1185">Reference proteome</keyword>
<organism evidence="2 4">
    <name type="scientific">Sphingosinicella microcystinivorans</name>
    <dbReference type="NCBI Taxonomy" id="335406"/>
    <lineage>
        <taxon>Bacteria</taxon>
        <taxon>Pseudomonadati</taxon>
        <taxon>Pseudomonadota</taxon>
        <taxon>Alphaproteobacteria</taxon>
        <taxon>Sphingomonadales</taxon>
        <taxon>Sphingosinicellaceae</taxon>
        <taxon>Sphingosinicella</taxon>
    </lineage>
</organism>
<evidence type="ECO:0000313" key="5">
    <source>
        <dbReference type="Proteomes" id="UP000276029"/>
    </source>
</evidence>
<dbReference type="Pfam" id="PF00583">
    <property type="entry name" value="Acetyltransf_1"/>
    <property type="match status" value="1"/>
</dbReference>
<protein>
    <submittedName>
        <fullName evidence="3">Acetyltransferase (GNAT) family protein</fullName>
    </submittedName>
    <submittedName>
        <fullName evidence="2">N-acetyltransferase</fullName>
    </submittedName>
</protein>
<dbReference type="GO" id="GO:0016747">
    <property type="term" value="F:acyltransferase activity, transferring groups other than amino-acyl groups"/>
    <property type="evidence" value="ECO:0007669"/>
    <property type="project" value="InterPro"/>
</dbReference>
<dbReference type="Gene3D" id="3.40.630.30">
    <property type="match status" value="1"/>
</dbReference>
<dbReference type="AlphaFoldDB" id="A0AAD1D506"/>
<dbReference type="SUPFAM" id="SSF55729">
    <property type="entry name" value="Acyl-CoA N-acyltransferases (Nat)"/>
    <property type="match status" value="1"/>
</dbReference>
<feature type="domain" description="N-acetyltransferase" evidence="1">
    <location>
        <begin position="4"/>
        <end position="158"/>
    </location>
</feature>
<dbReference type="PANTHER" id="PTHR43305:SF1">
    <property type="entry name" value="FAMILY N-ACETYLTRANSFERASE, PUTATIVE (AFU_ORTHOLOGUE AFUA_2G01380)-RELATED"/>
    <property type="match status" value="1"/>
</dbReference>